<gene>
    <name evidence="6" type="primary">fliC_3</name>
    <name evidence="6" type="ORF">TRM7557_02590</name>
</gene>
<dbReference type="Pfam" id="PF00700">
    <property type="entry name" value="Flagellin_C"/>
    <property type="match status" value="1"/>
</dbReference>
<feature type="domain" description="Flagellin C-terminal" evidence="5">
    <location>
        <begin position="209"/>
        <end position="283"/>
    </location>
</feature>
<dbReference type="GO" id="GO:0009288">
    <property type="term" value="C:bacterial-type flagellum"/>
    <property type="evidence" value="ECO:0007669"/>
    <property type="project" value="UniProtKB-SubCell"/>
</dbReference>
<dbReference type="GO" id="GO:0005198">
    <property type="term" value="F:structural molecule activity"/>
    <property type="evidence" value="ECO:0007669"/>
    <property type="project" value="UniProtKB-UniRule"/>
</dbReference>
<dbReference type="RefSeq" id="WP_058290601.1">
    <property type="nucleotide sequence ID" value="NZ_CYSD01000037.1"/>
</dbReference>
<dbReference type="InterPro" id="IPR046358">
    <property type="entry name" value="Flagellin_C"/>
</dbReference>
<dbReference type="AlphaFoldDB" id="A0A0N7M092"/>
<name>A0A0N7M092_9RHOB</name>
<evidence type="ECO:0000259" key="5">
    <source>
        <dbReference type="Pfam" id="PF00700"/>
    </source>
</evidence>
<comment type="function">
    <text evidence="3">Flagellin is the subunit protein which polymerizes to form the filaments of bacterial flagella.</text>
</comment>
<protein>
    <recommendedName>
        <fullName evidence="3">Flagellin</fullName>
    </recommendedName>
</protein>
<keyword evidence="2 3" id="KW-0975">Bacterial flagellum</keyword>
<keyword evidence="3" id="KW-0964">Secreted</keyword>
<dbReference type="SUPFAM" id="SSF64518">
    <property type="entry name" value="Phase 1 flagellin"/>
    <property type="match status" value="1"/>
</dbReference>
<dbReference type="Proteomes" id="UP000052022">
    <property type="component" value="Unassembled WGS sequence"/>
</dbReference>
<evidence type="ECO:0000313" key="7">
    <source>
        <dbReference type="Proteomes" id="UP000052022"/>
    </source>
</evidence>
<keyword evidence="7" id="KW-1185">Reference proteome</keyword>
<dbReference type="Gene3D" id="1.20.1330.10">
    <property type="entry name" value="f41 fragment of flagellin, N-terminal domain"/>
    <property type="match status" value="1"/>
</dbReference>
<dbReference type="PRINTS" id="PR00207">
    <property type="entry name" value="FLAGELLIN"/>
</dbReference>
<keyword evidence="6" id="KW-0282">Flagellum</keyword>
<evidence type="ECO:0000256" key="3">
    <source>
        <dbReference type="RuleBase" id="RU362073"/>
    </source>
</evidence>
<dbReference type="GO" id="GO:0005576">
    <property type="term" value="C:extracellular region"/>
    <property type="evidence" value="ECO:0007669"/>
    <property type="project" value="UniProtKB-SubCell"/>
</dbReference>
<dbReference type="InterPro" id="IPR001492">
    <property type="entry name" value="Flagellin"/>
</dbReference>
<evidence type="ECO:0000256" key="2">
    <source>
        <dbReference type="ARBA" id="ARBA00023143"/>
    </source>
</evidence>
<comment type="subcellular location">
    <subcellularLocation>
        <location evidence="3">Secreted</location>
    </subcellularLocation>
    <subcellularLocation>
        <location evidence="3">Bacterial flagellum</location>
    </subcellularLocation>
</comment>
<evidence type="ECO:0000259" key="4">
    <source>
        <dbReference type="Pfam" id="PF00669"/>
    </source>
</evidence>
<evidence type="ECO:0000313" key="6">
    <source>
        <dbReference type="EMBL" id="CUH79817.1"/>
    </source>
</evidence>
<dbReference type="PANTHER" id="PTHR42792:SF2">
    <property type="entry name" value="FLAGELLIN"/>
    <property type="match status" value="1"/>
</dbReference>
<sequence>MSSILTNNGAMVALQTLKTVNSDLEDTQKSISTGKEVGTAKDNAAVYAISKTMESDVAGFEAIEQGLAVGEATVAVASAGAEQIVDTLTEIKELIISGQSENVDHAKIQEDITSKTEQVTAIIDAAQFNGANLLKTDIDGAGSGTTDLGVLASLDRAGAGGTVTAVEITVSTVDFEADLDFSTSLTSITDSATAATALGEIEALLEVAITGAAALGADAARIEDQSDFVGKLTDAMTMGISTMTDTNMEEASARLNALQTQQELAVQSLTIANEAPSTLMQLFR</sequence>
<accession>A0A0N7M092</accession>
<dbReference type="InterPro" id="IPR001029">
    <property type="entry name" value="Flagellin_N"/>
</dbReference>
<dbReference type="Pfam" id="PF00669">
    <property type="entry name" value="Flagellin_N"/>
    <property type="match status" value="1"/>
</dbReference>
<reference evidence="6 7" key="1">
    <citation type="submission" date="2015-09" db="EMBL/GenBank/DDBJ databases">
        <authorList>
            <consortium name="Swine Surveillance"/>
        </authorList>
    </citation>
    <scope>NUCLEOTIDE SEQUENCE [LARGE SCALE GENOMIC DNA]</scope>
    <source>
        <strain evidence="6 7">CECT 7557</strain>
    </source>
</reference>
<organism evidence="6 7">
    <name type="scientific">Tritonibacter multivorans</name>
    <dbReference type="NCBI Taxonomy" id="928856"/>
    <lineage>
        <taxon>Bacteria</taxon>
        <taxon>Pseudomonadati</taxon>
        <taxon>Pseudomonadota</taxon>
        <taxon>Alphaproteobacteria</taxon>
        <taxon>Rhodobacterales</taxon>
        <taxon>Paracoccaceae</taxon>
        <taxon>Tritonibacter</taxon>
    </lineage>
</organism>
<comment type="similarity">
    <text evidence="1 3">Belongs to the bacterial flagellin family.</text>
</comment>
<evidence type="ECO:0000256" key="1">
    <source>
        <dbReference type="ARBA" id="ARBA00005709"/>
    </source>
</evidence>
<dbReference type="STRING" id="928856.SAMN04488049_101128"/>
<proteinExistence type="inferred from homology"/>
<dbReference type="EMBL" id="CYSD01000037">
    <property type="protein sequence ID" value="CUH79817.1"/>
    <property type="molecule type" value="Genomic_DNA"/>
</dbReference>
<keyword evidence="6" id="KW-0969">Cilium</keyword>
<keyword evidence="6" id="KW-0966">Cell projection</keyword>
<dbReference type="PANTHER" id="PTHR42792">
    <property type="entry name" value="FLAGELLIN"/>
    <property type="match status" value="1"/>
</dbReference>
<dbReference type="OrthoDB" id="8328560at2"/>
<feature type="domain" description="Flagellin N-terminal" evidence="4">
    <location>
        <begin position="4"/>
        <end position="135"/>
    </location>
</feature>